<comment type="caution">
    <text evidence="1">The sequence shown here is derived from an EMBL/GenBank/DDBJ whole genome shotgun (WGS) entry which is preliminary data.</text>
</comment>
<sequence length="90" mass="11075">MFKAKHGKSMFIISLKSYKIKQQQFMVENIYQHKSKSEQNQKMQILRVEQFRSFNKINKYEDMKQLEICKFYEMDEIKTKQYIMCQDGDE</sequence>
<dbReference type="Proteomes" id="UP000683925">
    <property type="component" value="Unassembled WGS sequence"/>
</dbReference>
<name>A0A8S1SZ81_PAROT</name>
<reference evidence="1" key="1">
    <citation type="submission" date="2021-01" db="EMBL/GenBank/DDBJ databases">
        <authorList>
            <consortium name="Genoscope - CEA"/>
            <person name="William W."/>
        </authorList>
    </citation>
    <scope>NUCLEOTIDE SEQUENCE</scope>
</reference>
<dbReference type="AlphaFoldDB" id="A0A8S1SZ81"/>
<proteinExistence type="predicted"/>
<gene>
    <name evidence="1" type="ORF">POCTA_138.1.T0150224</name>
</gene>
<dbReference type="EMBL" id="CAJJDP010000015">
    <property type="protein sequence ID" value="CAD8143812.1"/>
    <property type="molecule type" value="Genomic_DNA"/>
</dbReference>
<evidence type="ECO:0000313" key="1">
    <source>
        <dbReference type="EMBL" id="CAD8143812.1"/>
    </source>
</evidence>
<organism evidence="1 2">
    <name type="scientific">Paramecium octaurelia</name>
    <dbReference type="NCBI Taxonomy" id="43137"/>
    <lineage>
        <taxon>Eukaryota</taxon>
        <taxon>Sar</taxon>
        <taxon>Alveolata</taxon>
        <taxon>Ciliophora</taxon>
        <taxon>Intramacronucleata</taxon>
        <taxon>Oligohymenophorea</taxon>
        <taxon>Peniculida</taxon>
        <taxon>Parameciidae</taxon>
        <taxon>Paramecium</taxon>
    </lineage>
</organism>
<keyword evidence="2" id="KW-1185">Reference proteome</keyword>
<accession>A0A8S1SZ81</accession>
<evidence type="ECO:0000313" key="2">
    <source>
        <dbReference type="Proteomes" id="UP000683925"/>
    </source>
</evidence>
<protein>
    <submittedName>
        <fullName evidence="1">Uncharacterized protein</fullName>
    </submittedName>
</protein>